<sequence length="41" mass="4810">MRITPSHFMIKRQAGRNNPIEKDNAKIPFIRWNVLKNCTIG</sequence>
<evidence type="ECO:0000313" key="2">
    <source>
        <dbReference type="Proteomes" id="UP000435910"/>
    </source>
</evidence>
<dbReference type="AlphaFoldDB" id="A0A8B5Y9E3"/>
<dbReference type="EMBL" id="NILC01000027">
    <property type="protein sequence ID" value="TWL24404.1"/>
    <property type="molecule type" value="Genomic_DNA"/>
</dbReference>
<gene>
    <name evidence="1" type="ORF">CHCC16736_1205</name>
</gene>
<reference evidence="1 2" key="1">
    <citation type="submission" date="2019-06" db="EMBL/GenBank/DDBJ databases">
        <title>Genome sequence analysis of &gt;100 Bacillus licheniformis strains suggests intrinsic resistance to this species.</title>
        <authorList>
            <person name="Wels M."/>
            <person name="Siezen R.J."/>
            <person name="Johansen E."/>
            <person name="Stuer-Lauridsen B."/>
            <person name="Bjerre K."/>
            <person name="Nielsen B.K.K."/>
        </authorList>
    </citation>
    <scope>NUCLEOTIDE SEQUENCE [LARGE SCALE GENOMIC DNA]</scope>
    <source>
        <strain evidence="1 2">BAC-16736</strain>
    </source>
</reference>
<comment type="caution">
    <text evidence="1">The sequence shown here is derived from an EMBL/GenBank/DDBJ whole genome shotgun (WGS) entry which is preliminary data.</text>
</comment>
<dbReference type="Proteomes" id="UP000435910">
    <property type="component" value="Unassembled WGS sequence"/>
</dbReference>
<protein>
    <submittedName>
        <fullName evidence="1">Uncharacterized protein</fullName>
    </submittedName>
</protein>
<evidence type="ECO:0000313" key="1">
    <source>
        <dbReference type="EMBL" id="TWL24404.1"/>
    </source>
</evidence>
<accession>A0A8B5Y9E3</accession>
<name>A0A8B5Y9E3_BACLI</name>
<proteinExistence type="predicted"/>
<organism evidence="1 2">
    <name type="scientific">Bacillus licheniformis</name>
    <dbReference type="NCBI Taxonomy" id="1402"/>
    <lineage>
        <taxon>Bacteria</taxon>
        <taxon>Bacillati</taxon>
        <taxon>Bacillota</taxon>
        <taxon>Bacilli</taxon>
        <taxon>Bacillales</taxon>
        <taxon>Bacillaceae</taxon>
        <taxon>Bacillus</taxon>
    </lineage>
</organism>